<dbReference type="InterPro" id="IPR009057">
    <property type="entry name" value="Homeodomain-like_sf"/>
</dbReference>
<dbReference type="PANTHER" id="PTHR47893:SF1">
    <property type="entry name" value="REGULATORY PROTEIN PCHR"/>
    <property type="match status" value="1"/>
</dbReference>
<dbReference type="SUPFAM" id="SSF46689">
    <property type="entry name" value="Homeodomain-like"/>
    <property type="match status" value="1"/>
</dbReference>
<dbReference type="EMBL" id="JABEQL010000010">
    <property type="protein sequence ID" value="MBB2179426.1"/>
    <property type="molecule type" value="Genomic_DNA"/>
</dbReference>
<name>A0A7W4P6I9_9PROT</name>
<dbReference type="PROSITE" id="PS01124">
    <property type="entry name" value="HTH_ARAC_FAMILY_2"/>
    <property type="match status" value="1"/>
</dbReference>
<evidence type="ECO:0000256" key="1">
    <source>
        <dbReference type="ARBA" id="ARBA00023015"/>
    </source>
</evidence>
<dbReference type="Gene3D" id="1.10.10.60">
    <property type="entry name" value="Homeodomain-like"/>
    <property type="match status" value="1"/>
</dbReference>
<sequence>MFDNALEDKGTLYRVEETREWEVARSFCGLTYAPLEAIPLIKGSKPNAVLKRLQCNDITFSRFCFGTPTRVEDFDPKAGNIIVVNTLRGNVRHPLTGQTHADTKAGESYVVDSSRTDYWNIASGDDLQLNLTIPHSLMEAISERWYGFIPGDDFWKRRVVFGGKSSAWLSLLNYTIQSVSTLSEPDELIARKANELLCIDLLHNWAKGAGLCLESGARSAAPHYVRDAERLMTLQAKQNPTILDIAAQLGISARSLSAGFREFRGITPHSYMQARRLEALHGALVEAAPGETVSSIARSFGYVNMSAMAVAYRKRFGRNPLHTLRRR</sequence>
<feature type="domain" description="HTH araC/xylS-type" evidence="3">
    <location>
        <begin position="226"/>
        <end position="326"/>
    </location>
</feature>
<gene>
    <name evidence="4" type="ORF">HLH29_09615</name>
</gene>
<dbReference type="PANTHER" id="PTHR47893">
    <property type="entry name" value="REGULATORY PROTEIN PCHR"/>
    <property type="match status" value="1"/>
</dbReference>
<protein>
    <submittedName>
        <fullName evidence="4">AraC family transcriptional regulator</fullName>
    </submittedName>
</protein>
<proteinExistence type="predicted"/>
<keyword evidence="2" id="KW-0804">Transcription</keyword>
<dbReference type="InterPro" id="IPR018060">
    <property type="entry name" value="HTH_AraC"/>
</dbReference>
<evidence type="ECO:0000259" key="3">
    <source>
        <dbReference type="PROSITE" id="PS01124"/>
    </source>
</evidence>
<keyword evidence="1" id="KW-0805">Transcription regulation</keyword>
<dbReference type="SMART" id="SM00342">
    <property type="entry name" value="HTH_ARAC"/>
    <property type="match status" value="1"/>
</dbReference>
<dbReference type="GO" id="GO:0043565">
    <property type="term" value="F:sequence-specific DNA binding"/>
    <property type="evidence" value="ECO:0007669"/>
    <property type="project" value="InterPro"/>
</dbReference>
<dbReference type="InterPro" id="IPR053142">
    <property type="entry name" value="PchR_regulatory_protein"/>
</dbReference>
<dbReference type="Pfam" id="PF12833">
    <property type="entry name" value="HTH_18"/>
    <property type="match status" value="1"/>
</dbReference>
<evidence type="ECO:0000313" key="4">
    <source>
        <dbReference type="EMBL" id="MBB2179426.1"/>
    </source>
</evidence>
<accession>A0A7W4P6I9</accession>
<dbReference type="RefSeq" id="WP_182966136.1">
    <property type="nucleotide sequence ID" value="NZ_BAABGC010000015.1"/>
</dbReference>
<dbReference type="Proteomes" id="UP000525623">
    <property type="component" value="Unassembled WGS sequence"/>
</dbReference>
<dbReference type="GO" id="GO:0003700">
    <property type="term" value="F:DNA-binding transcription factor activity"/>
    <property type="evidence" value="ECO:0007669"/>
    <property type="project" value="InterPro"/>
</dbReference>
<comment type="caution">
    <text evidence="4">The sequence shown here is derived from an EMBL/GenBank/DDBJ whole genome shotgun (WGS) entry which is preliminary data.</text>
</comment>
<organism evidence="4 5">
    <name type="scientific">Gluconacetobacter tumulicola</name>
    <dbReference type="NCBI Taxonomy" id="1017177"/>
    <lineage>
        <taxon>Bacteria</taxon>
        <taxon>Pseudomonadati</taxon>
        <taxon>Pseudomonadota</taxon>
        <taxon>Alphaproteobacteria</taxon>
        <taxon>Acetobacterales</taxon>
        <taxon>Acetobacteraceae</taxon>
        <taxon>Gluconacetobacter</taxon>
    </lineage>
</organism>
<reference evidence="4 5" key="1">
    <citation type="submission" date="2020-04" db="EMBL/GenBank/DDBJ databases">
        <title>Description of novel Gluconacetobacter.</title>
        <authorList>
            <person name="Sombolestani A."/>
        </authorList>
    </citation>
    <scope>NUCLEOTIDE SEQUENCE [LARGE SCALE GENOMIC DNA]</scope>
    <source>
        <strain evidence="4 5">LMG 27725</strain>
    </source>
</reference>
<evidence type="ECO:0000256" key="2">
    <source>
        <dbReference type="ARBA" id="ARBA00023163"/>
    </source>
</evidence>
<dbReference type="AlphaFoldDB" id="A0A7W4P6I9"/>
<keyword evidence="5" id="KW-1185">Reference proteome</keyword>
<evidence type="ECO:0000313" key="5">
    <source>
        <dbReference type="Proteomes" id="UP000525623"/>
    </source>
</evidence>